<dbReference type="AlphaFoldDB" id="A0AAD2Q165"/>
<keyword evidence="3" id="KW-1185">Reference proteome</keyword>
<reference evidence="1" key="1">
    <citation type="submission" date="2023-11" db="EMBL/GenBank/DDBJ databases">
        <authorList>
            <person name="De Vega J J."/>
            <person name="De Vega J J."/>
        </authorList>
    </citation>
    <scope>NUCLEOTIDE SEQUENCE</scope>
</reference>
<evidence type="ECO:0000313" key="3">
    <source>
        <dbReference type="Proteomes" id="UP001295794"/>
    </source>
</evidence>
<proteinExistence type="predicted"/>
<evidence type="ECO:0000313" key="1">
    <source>
        <dbReference type="EMBL" id="CAK5264671.1"/>
    </source>
</evidence>
<organism evidence="1 3">
    <name type="scientific">Mycena citricolor</name>
    <dbReference type="NCBI Taxonomy" id="2018698"/>
    <lineage>
        <taxon>Eukaryota</taxon>
        <taxon>Fungi</taxon>
        <taxon>Dikarya</taxon>
        <taxon>Basidiomycota</taxon>
        <taxon>Agaricomycotina</taxon>
        <taxon>Agaricomycetes</taxon>
        <taxon>Agaricomycetidae</taxon>
        <taxon>Agaricales</taxon>
        <taxon>Marasmiineae</taxon>
        <taxon>Mycenaceae</taxon>
        <taxon>Mycena</taxon>
    </lineage>
</organism>
<dbReference type="EMBL" id="CAVNYO010000066">
    <property type="protein sequence ID" value="CAK5264671.1"/>
    <property type="molecule type" value="Genomic_DNA"/>
</dbReference>
<accession>A0AAD2Q165</accession>
<comment type="caution">
    <text evidence="1">The sequence shown here is derived from an EMBL/GenBank/DDBJ whole genome shotgun (WGS) entry which is preliminary data.</text>
</comment>
<sequence length="88" mass="9408">MLAIELCASNTCALEMRGICSIANALIFRDTRAFTMPSFCPGYKNDTSVLPSFMFSTSPPSKGGRTLRRMSVAANISSLEDKVAPAAV</sequence>
<gene>
    <name evidence="2" type="ORF">MYCIT1_LOCUS26344</name>
    <name evidence="1" type="ORF">MYCIT1_LOCUS5028</name>
</gene>
<evidence type="ECO:0000313" key="2">
    <source>
        <dbReference type="EMBL" id="CAK5277366.1"/>
    </source>
</evidence>
<protein>
    <submittedName>
        <fullName evidence="1">Uncharacterized protein</fullName>
    </submittedName>
</protein>
<dbReference type="EMBL" id="CAVNYO010000419">
    <property type="protein sequence ID" value="CAK5277366.1"/>
    <property type="molecule type" value="Genomic_DNA"/>
</dbReference>
<name>A0AAD2Q165_9AGAR</name>
<dbReference type="Proteomes" id="UP001295794">
    <property type="component" value="Unassembled WGS sequence"/>
</dbReference>